<evidence type="ECO:0000256" key="1">
    <source>
        <dbReference type="SAM" id="MobiDB-lite"/>
    </source>
</evidence>
<proteinExistence type="predicted"/>
<keyword evidence="3" id="KW-1185">Reference proteome</keyword>
<feature type="region of interest" description="Disordered" evidence="1">
    <location>
        <begin position="1"/>
        <end position="42"/>
    </location>
</feature>
<gene>
    <name evidence="2" type="ORF">R3I93_012465</name>
</gene>
<sequence>MGSRVAGDAGLGTPARGDRNGPHCGSRAPTHTRNYANTEGSGTRTLRDCGVCLRTVSPMVKINGCGYGYTIQTGITIGT</sequence>
<organism evidence="2 3">
    <name type="scientific">Phoxinus phoxinus</name>
    <name type="common">Eurasian minnow</name>
    <dbReference type="NCBI Taxonomy" id="58324"/>
    <lineage>
        <taxon>Eukaryota</taxon>
        <taxon>Metazoa</taxon>
        <taxon>Chordata</taxon>
        <taxon>Craniata</taxon>
        <taxon>Vertebrata</taxon>
        <taxon>Euteleostomi</taxon>
        <taxon>Actinopterygii</taxon>
        <taxon>Neopterygii</taxon>
        <taxon>Teleostei</taxon>
        <taxon>Ostariophysi</taxon>
        <taxon>Cypriniformes</taxon>
        <taxon>Leuciscidae</taxon>
        <taxon>Phoxininae</taxon>
        <taxon>Phoxinus</taxon>
    </lineage>
</organism>
<name>A0AAN9H276_9TELE</name>
<dbReference type="AlphaFoldDB" id="A0AAN9H276"/>
<reference evidence="2 3" key="1">
    <citation type="submission" date="2024-02" db="EMBL/GenBank/DDBJ databases">
        <title>Chromosome-level genome assembly of the Eurasian Minnow (Phoxinus phoxinus).</title>
        <authorList>
            <person name="Oriowo T.O."/>
            <person name="Martin S."/>
            <person name="Stange M."/>
            <person name="Chrysostomakis Y."/>
            <person name="Brown T."/>
            <person name="Winkler S."/>
            <person name="Kukowka S."/>
            <person name="Myers E.W."/>
            <person name="Bohne A."/>
        </authorList>
    </citation>
    <scope>NUCLEOTIDE SEQUENCE [LARGE SCALE GENOMIC DNA]</scope>
    <source>
        <strain evidence="2">ZFMK-TIS-60720</strain>
        <tissue evidence="2">Whole Organism</tissue>
    </source>
</reference>
<protein>
    <submittedName>
        <fullName evidence="2">Uncharacterized protein</fullName>
    </submittedName>
</protein>
<evidence type="ECO:0000313" key="3">
    <source>
        <dbReference type="Proteomes" id="UP001364617"/>
    </source>
</evidence>
<dbReference type="EMBL" id="JAYKXH010000013">
    <property type="protein sequence ID" value="KAK7148154.1"/>
    <property type="molecule type" value="Genomic_DNA"/>
</dbReference>
<dbReference type="Proteomes" id="UP001364617">
    <property type="component" value="Unassembled WGS sequence"/>
</dbReference>
<evidence type="ECO:0000313" key="2">
    <source>
        <dbReference type="EMBL" id="KAK7148154.1"/>
    </source>
</evidence>
<feature type="compositionally biased region" description="Polar residues" evidence="1">
    <location>
        <begin position="29"/>
        <end position="42"/>
    </location>
</feature>
<accession>A0AAN9H276</accession>
<comment type="caution">
    <text evidence="2">The sequence shown here is derived from an EMBL/GenBank/DDBJ whole genome shotgun (WGS) entry which is preliminary data.</text>
</comment>